<evidence type="ECO:0000313" key="1">
    <source>
        <dbReference type="EMBL" id="GBF31963.1"/>
    </source>
</evidence>
<organism evidence="1 2">
    <name type="scientific">Desulfocucumis palustris</name>
    <dbReference type="NCBI Taxonomy" id="1898651"/>
    <lineage>
        <taxon>Bacteria</taxon>
        <taxon>Bacillati</taxon>
        <taxon>Bacillota</taxon>
        <taxon>Clostridia</taxon>
        <taxon>Eubacteriales</taxon>
        <taxon>Desulfocucumaceae</taxon>
        <taxon>Desulfocucumis</taxon>
    </lineage>
</organism>
<reference evidence="2" key="1">
    <citation type="submission" date="2018-02" db="EMBL/GenBank/DDBJ databases">
        <title>Genome sequence of Desulfocucumis palustris strain NAW-5.</title>
        <authorList>
            <person name="Watanabe M."/>
            <person name="Kojima H."/>
            <person name="Fukui M."/>
        </authorList>
    </citation>
    <scope>NUCLEOTIDE SEQUENCE [LARGE SCALE GENOMIC DNA]</scope>
    <source>
        <strain evidence="2">NAW-5</strain>
    </source>
</reference>
<dbReference type="RefSeq" id="WP_128739032.1">
    <property type="nucleotide sequence ID" value="NZ_BFAV01000015.1"/>
</dbReference>
<dbReference type="AlphaFoldDB" id="A0A2L2X8Q8"/>
<name>A0A2L2X8Q8_9FIRM</name>
<keyword evidence="2" id="KW-1185">Reference proteome</keyword>
<comment type="caution">
    <text evidence="1">The sequence shown here is derived from an EMBL/GenBank/DDBJ whole genome shotgun (WGS) entry which is preliminary data.</text>
</comment>
<gene>
    <name evidence="1" type="ORF">DCCM_0153</name>
</gene>
<dbReference type="Proteomes" id="UP000239549">
    <property type="component" value="Unassembled WGS sequence"/>
</dbReference>
<protein>
    <submittedName>
        <fullName evidence="1">Uncharacterized protein</fullName>
    </submittedName>
</protein>
<evidence type="ECO:0000313" key="2">
    <source>
        <dbReference type="Proteomes" id="UP000239549"/>
    </source>
</evidence>
<sequence length="64" mass="7395">MENSPLFDGIQEEWEAKGEAKGREHEKMEVAIKMLQLNLEIETIIKTTGLERVQIEKLIKQQGN</sequence>
<accession>A0A2L2X8Q8</accession>
<dbReference type="EMBL" id="BFAV01000015">
    <property type="protein sequence ID" value="GBF31963.1"/>
    <property type="molecule type" value="Genomic_DNA"/>
</dbReference>
<proteinExistence type="predicted"/>